<dbReference type="KEGG" id="fro:AALO17_22100"/>
<reference evidence="5 6" key="1">
    <citation type="journal article" date="2016" name="Gut Pathog.">
        <title>Whole genome sequencing of "Faecalibaculum rodentium" ALO17, isolated from C57BL/6J laboratory mouse feces.</title>
        <authorList>
            <person name="Lim S."/>
            <person name="Chang D.H."/>
            <person name="Ahn S."/>
            <person name="Kim B.C."/>
        </authorList>
    </citation>
    <scope>NUCLEOTIDE SEQUENCE [LARGE SCALE GENOMIC DNA]</scope>
    <source>
        <strain evidence="5 6">Alo17</strain>
    </source>
</reference>
<keyword evidence="3" id="KW-0804">Transcription</keyword>
<dbReference type="Proteomes" id="UP000069771">
    <property type="component" value="Chromosome"/>
</dbReference>
<dbReference type="PANTHER" id="PTHR33204">
    <property type="entry name" value="TRANSCRIPTIONAL REGULATOR, MARR FAMILY"/>
    <property type="match status" value="1"/>
</dbReference>
<feature type="domain" description="HTH hxlR-type" evidence="4">
    <location>
        <begin position="12"/>
        <end position="110"/>
    </location>
</feature>
<organism evidence="5 6">
    <name type="scientific">Faecalibaculum rodentium</name>
    <dbReference type="NCBI Taxonomy" id="1702221"/>
    <lineage>
        <taxon>Bacteria</taxon>
        <taxon>Bacillati</taxon>
        <taxon>Bacillota</taxon>
        <taxon>Erysipelotrichia</taxon>
        <taxon>Erysipelotrichales</taxon>
        <taxon>Erysipelotrichaceae</taxon>
        <taxon>Faecalibaculum</taxon>
    </lineage>
</organism>
<dbReference type="InterPro" id="IPR036388">
    <property type="entry name" value="WH-like_DNA-bd_sf"/>
</dbReference>
<name>A0A140DXG7_9FIRM</name>
<dbReference type="GO" id="GO:0003677">
    <property type="term" value="F:DNA binding"/>
    <property type="evidence" value="ECO:0007669"/>
    <property type="project" value="UniProtKB-KW"/>
</dbReference>
<keyword evidence="1" id="KW-0805">Transcription regulation</keyword>
<gene>
    <name evidence="5" type="ORF">AALO17_22100</name>
</gene>
<dbReference type="EMBL" id="CP011391">
    <property type="protein sequence ID" value="AMK55344.1"/>
    <property type="molecule type" value="Genomic_DNA"/>
</dbReference>
<dbReference type="OrthoDB" id="9791143at2"/>
<dbReference type="AlphaFoldDB" id="A0A140DXG7"/>
<keyword evidence="6" id="KW-1185">Reference proteome</keyword>
<dbReference type="RefSeq" id="WP_067558883.1">
    <property type="nucleotide sequence ID" value="NZ_CAMTBT010000087.1"/>
</dbReference>
<accession>A0A140DXG7</accession>
<evidence type="ECO:0000313" key="5">
    <source>
        <dbReference type="EMBL" id="AMK55344.1"/>
    </source>
</evidence>
<keyword evidence="2" id="KW-0238">DNA-binding</keyword>
<protein>
    <recommendedName>
        <fullName evidence="4">HTH hxlR-type domain-containing protein</fullName>
    </recommendedName>
</protein>
<evidence type="ECO:0000259" key="4">
    <source>
        <dbReference type="PROSITE" id="PS51118"/>
    </source>
</evidence>
<dbReference type="InterPro" id="IPR036390">
    <property type="entry name" value="WH_DNA-bd_sf"/>
</dbReference>
<dbReference type="Gene3D" id="1.10.10.10">
    <property type="entry name" value="Winged helix-like DNA-binding domain superfamily/Winged helix DNA-binding domain"/>
    <property type="match status" value="1"/>
</dbReference>
<dbReference type="InterPro" id="IPR002577">
    <property type="entry name" value="HTH_HxlR"/>
</dbReference>
<sequence>MKEMIVYASETCPMRAACRALEGKWKIPMIYVLNENGTLRYNELKRALGITNMMLSNTLKELEEEGLVIRVQYNEIPPRVEYHLSQLSRQLIPVLDAFCQWGEVLLAQEQRACRAGDDCRDPE</sequence>
<dbReference type="Pfam" id="PF01638">
    <property type="entry name" value="HxlR"/>
    <property type="match status" value="1"/>
</dbReference>
<proteinExistence type="predicted"/>
<dbReference type="PANTHER" id="PTHR33204:SF29">
    <property type="entry name" value="TRANSCRIPTIONAL REGULATOR"/>
    <property type="match status" value="1"/>
</dbReference>
<dbReference type="PATRIC" id="fig|1702221.3.peg.2149"/>
<evidence type="ECO:0000313" key="6">
    <source>
        <dbReference type="Proteomes" id="UP000069771"/>
    </source>
</evidence>
<dbReference type="SUPFAM" id="SSF46785">
    <property type="entry name" value="Winged helix' DNA-binding domain"/>
    <property type="match status" value="1"/>
</dbReference>
<dbReference type="PROSITE" id="PS51118">
    <property type="entry name" value="HTH_HXLR"/>
    <property type="match status" value="1"/>
</dbReference>
<dbReference type="GeneID" id="78478782"/>
<evidence type="ECO:0000256" key="2">
    <source>
        <dbReference type="ARBA" id="ARBA00023125"/>
    </source>
</evidence>
<evidence type="ECO:0000256" key="1">
    <source>
        <dbReference type="ARBA" id="ARBA00023015"/>
    </source>
</evidence>
<evidence type="ECO:0000256" key="3">
    <source>
        <dbReference type="ARBA" id="ARBA00023163"/>
    </source>
</evidence>